<dbReference type="PROSITE" id="PS50137">
    <property type="entry name" value="DS_RBD"/>
    <property type="match status" value="1"/>
</dbReference>
<comment type="cofactor">
    <cofactor evidence="15">
        <name>Mg(2+)</name>
        <dbReference type="ChEBI" id="CHEBI:18420"/>
    </cofactor>
</comment>
<dbReference type="GO" id="GO:0003725">
    <property type="term" value="F:double-stranded RNA binding"/>
    <property type="evidence" value="ECO:0007669"/>
    <property type="project" value="TreeGrafter"/>
</dbReference>
<keyword evidence="5 15" id="KW-0963">Cytoplasm</keyword>
<keyword evidence="19" id="KW-1185">Reference proteome</keyword>
<evidence type="ECO:0000256" key="4">
    <source>
        <dbReference type="ARBA" id="ARBA00011738"/>
    </source>
</evidence>
<dbReference type="AlphaFoldDB" id="A0A849P5H5"/>
<dbReference type="Pfam" id="PF00035">
    <property type="entry name" value="dsrm"/>
    <property type="match status" value="1"/>
</dbReference>
<dbReference type="InterPro" id="IPR036389">
    <property type="entry name" value="RNase_III_sf"/>
</dbReference>
<evidence type="ECO:0000256" key="5">
    <source>
        <dbReference type="ARBA" id="ARBA00022490"/>
    </source>
</evidence>
<evidence type="ECO:0000256" key="9">
    <source>
        <dbReference type="ARBA" id="ARBA00022722"/>
    </source>
</evidence>
<dbReference type="FunFam" id="1.10.1520.10:FF:000001">
    <property type="entry name" value="Ribonuclease 3"/>
    <property type="match status" value="1"/>
</dbReference>
<dbReference type="NCBIfam" id="TIGR02191">
    <property type="entry name" value="RNaseIII"/>
    <property type="match status" value="1"/>
</dbReference>
<dbReference type="EC" id="3.1.26.3" evidence="15"/>
<evidence type="ECO:0000256" key="2">
    <source>
        <dbReference type="ARBA" id="ARBA00004496"/>
    </source>
</evidence>
<comment type="caution">
    <text evidence="18">The sequence shown here is derived from an EMBL/GenBank/DDBJ whole genome shotgun (WGS) entry which is preliminary data.</text>
</comment>
<dbReference type="CDD" id="cd00593">
    <property type="entry name" value="RIBOc"/>
    <property type="match status" value="1"/>
</dbReference>
<keyword evidence="14 15" id="KW-0694">RNA-binding</keyword>
<feature type="binding site" evidence="15">
    <location>
        <position position="38"/>
    </location>
    <ligand>
        <name>Mg(2+)</name>
        <dbReference type="ChEBI" id="CHEBI:18420"/>
    </ligand>
</feature>
<dbReference type="Pfam" id="PF14622">
    <property type="entry name" value="Ribonucleas_3_3"/>
    <property type="match status" value="1"/>
</dbReference>
<evidence type="ECO:0000256" key="10">
    <source>
        <dbReference type="ARBA" id="ARBA00022723"/>
    </source>
</evidence>
<comment type="function">
    <text evidence="15">Digests double-stranded RNA. Involved in the processing of primary rRNA transcript to yield the immediate precursors to the large and small rRNAs (23S and 16S). Processes some mRNAs, and tRNAs when they are encoded in the rRNA operon. Processes pre-crRNA and tracrRNA of type II CRISPR loci if present in the organism.</text>
</comment>
<evidence type="ECO:0000256" key="11">
    <source>
        <dbReference type="ARBA" id="ARBA00022759"/>
    </source>
</evidence>
<evidence type="ECO:0000256" key="13">
    <source>
        <dbReference type="ARBA" id="ARBA00022842"/>
    </source>
</evidence>
<keyword evidence="9 15" id="KW-0540">Nuclease</keyword>
<dbReference type="Gene3D" id="3.30.160.20">
    <property type="match status" value="1"/>
</dbReference>
<comment type="subcellular location">
    <subcellularLocation>
        <location evidence="2 15">Cytoplasm</location>
    </subcellularLocation>
</comment>
<evidence type="ECO:0000313" key="18">
    <source>
        <dbReference type="EMBL" id="NOL51871.1"/>
    </source>
</evidence>
<dbReference type="FunFam" id="3.30.160.20:FF:000003">
    <property type="entry name" value="Ribonuclease 3"/>
    <property type="match status" value="1"/>
</dbReference>
<dbReference type="SMART" id="SM00358">
    <property type="entry name" value="DSRM"/>
    <property type="match status" value="1"/>
</dbReference>
<accession>A0A849P5H5</accession>
<evidence type="ECO:0000256" key="15">
    <source>
        <dbReference type="HAMAP-Rule" id="MF_00104"/>
    </source>
</evidence>
<feature type="domain" description="DRBM" evidence="16">
    <location>
        <begin position="153"/>
        <end position="223"/>
    </location>
</feature>
<dbReference type="PANTHER" id="PTHR11207">
    <property type="entry name" value="RIBONUCLEASE III"/>
    <property type="match status" value="1"/>
</dbReference>
<keyword evidence="13 15" id="KW-0460">Magnesium</keyword>
<dbReference type="GO" id="GO:0046872">
    <property type="term" value="F:metal ion binding"/>
    <property type="evidence" value="ECO:0007669"/>
    <property type="project" value="UniProtKB-KW"/>
</dbReference>
<keyword evidence="11 15" id="KW-0255">Endonuclease</keyword>
<dbReference type="SMART" id="SM00535">
    <property type="entry name" value="RIBOc"/>
    <property type="match status" value="1"/>
</dbReference>
<dbReference type="GO" id="GO:0004525">
    <property type="term" value="F:ribonuclease III activity"/>
    <property type="evidence" value="ECO:0007669"/>
    <property type="project" value="UniProtKB-UniRule"/>
</dbReference>
<dbReference type="PROSITE" id="PS50142">
    <property type="entry name" value="RNASE_3_2"/>
    <property type="match status" value="1"/>
</dbReference>
<comment type="subunit">
    <text evidence="4 15">Homodimer.</text>
</comment>
<gene>
    <name evidence="15 18" type="primary">rnc</name>
    <name evidence="18" type="ORF">HKX39_06775</name>
</gene>
<reference evidence="18 19" key="1">
    <citation type="submission" date="2020-05" db="EMBL/GenBank/DDBJ databases">
        <authorList>
            <person name="Niu N."/>
        </authorList>
    </citation>
    <scope>NUCLEOTIDE SEQUENCE [LARGE SCALE GENOMIC DNA]</scope>
    <source>
        <strain evidence="18 19">3340-03</strain>
    </source>
</reference>
<feature type="binding site" evidence="15">
    <location>
        <position position="111"/>
    </location>
    <ligand>
        <name>Mg(2+)</name>
        <dbReference type="ChEBI" id="CHEBI:18420"/>
    </ligand>
</feature>
<dbReference type="Gene3D" id="1.10.1520.10">
    <property type="entry name" value="Ribonuclease III domain"/>
    <property type="match status" value="1"/>
</dbReference>
<dbReference type="InterPro" id="IPR014720">
    <property type="entry name" value="dsRBD_dom"/>
</dbReference>
<keyword evidence="10 15" id="KW-0479">Metal-binding</keyword>
<dbReference type="HAMAP" id="MF_00104">
    <property type="entry name" value="RNase_III"/>
    <property type="match status" value="1"/>
</dbReference>
<dbReference type="GO" id="GO:0010468">
    <property type="term" value="P:regulation of gene expression"/>
    <property type="evidence" value="ECO:0007669"/>
    <property type="project" value="TreeGrafter"/>
</dbReference>
<dbReference type="RefSeq" id="WP_171680565.1">
    <property type="nucleotide sequence ID" value="NZ_JABGBN010000004.1"/>
</dbReference>
<evidence type="ECO:0000256" key="14">
    <source>
        <dbReference type="ARBA" id="ARBA00022884"/>
    </source>
</evidence>
<keyword evidence="8 15" id="KW-0819">tRNA processing</keyword>
<evidence type="ECO:0000259" key="17">
    <source>
        <dbReference type="PROSITE" id="PS50142"/>
    </source>
</evidence>
<evidence type="ECO:0000256" key="12">
    <source>
        <dbReference type="ARBA" id="ARBA00022801"/>
    </source>
</evidence>
<dbReference type="PROSITE" id="PS00517">
    <property type="entry name" value="RNASE_3_1"/>
    <property type="match status" value="1"/>
</dbReference>
<organism evidence="18 19">
    <name type="scientific">Pelistega suis</name>
    <dbReference type="NCBI Taxonomy" id="1631957"/>
    <lineage>
        <taxon>Bacteria</taxon>
        <taxon>Pseudomonadati</taxon>
        <taxon>Pseudomonadota</taxon>
        <taxon>Betaproteobacteria</taxon>
        <taxon>Burkholderiales</taxon>
        <taxon>Alcaligenaceae</taxon>
        <taxon>Pelistega</taxon>
    </lineage>
</organism>
<dbReference type="EMBL" id="JABGBN010000004">
    <property type="protein sequence ID" value="NOL51871.1"/>
    <property type="molecule type" value="Genomic_DNA"/>
</dbReference>
<feature type="active site" evidence="15">
    <location>
        <position position="114"/>
    </location>
</feature>
<feature type="binding site" evidence="15">
    <location>
        <position position="114"/>
    </location>
    <ligand>
        <name>Mg(2+)</name>
        <dbReference type="ChEBI" id="CHEBI:18420"/>
    </ligand>
</feature>
<protein>
    <recommendedName>
        <fullName evidence="15">Ribonuclease 3</fullName>
        <ecNumber evidence="15">3.1.26.3</ecNumber>
    </recommendedName>
    <alternativeName>
        <fullName evidence="15">Ribonuclease III</fullName>
        <shortName evidence="15">RNase III</shortName>
    </alternativeName>
</protein>
<dbReference type="PANTHER" id="PTHR11207:SF0">
    <property type="entry name" value="RIBONUCLEASE 3"/>
    <property type="match status" value="1"/>
</dbReference>
<evidence type="ECO:0000256" key="3">
    <source>
        <dbReference type="ARBA" id="ARBA00010183"/>
    </source>
</evidence>
<dbReference type="InterPro" id="IPR011907">
    <property type="entry name" value="RNase_III"/>
</dbReference>
<dbReference type="SUPFAM" id="SSF69065">
    <property type="entry name" value="RNase III domain-like"/>
    <property type="match status" value="1"/>
</dbReference>
<proteinExistence type="inferred from homology"/>
<keyword evidence="7 15" id="KW-0507">mRNA processing</keyword>
<keyword evidence="6 15" id="KW-0698">rRNA processing</keyword>
<evidence type="ECO:0000313" key="19">
    <source>
        <dbReference type="Proteomes" id="UP000537862"/>
    </source>
</evidence>
<feature type="domain" description="RNase III" evidence="17">
    <location>
        <begin position="3"/>
        <end position="125"/>
    </location>
</feature>
<evidence type="ECO:0000259" key="16">
    <source>
        <dbReference type="PROSITE" id="PS50137"/>
    </source>
</evidence>
<evidence type="ECO:0000256" key="8">
    <source>
        <dbReference type="ARBA" id="ARBA00022694"/>
    </source>
</evidence>
<dbReference type="InterPro" id="IPR000999">
    <property type="entry name" value="RNase_III_dom"/>
</dbReference>
<evidence type="ECO:0000256" key="6">
    <source>
        <dbReference type="ARBA" id="ARBA00022552"/>
    </source>
</evidence>
<dbReference type="SUPFAM" id="SSF54768">
    <property type="entry name" value="dsRNA-binding domain-like"/>
    <property type="match status" value="1"/>
</dbReference>
<feature type="active site" evidence="15">
    <location>
        <position position="42"/>
    </location>
</feature>
<dbReference type="GO" id="GO:0005737">
    <property type="term" value="C:cytoplasm"/>
    <property type="evidence" value="ECO:0007669"/>
    <property type="project" value="UniProtKB-SubCell"/>
</dbReference>
<dbReference type="GO" id="GO:0006397">
    <property type="term" value="P:mRNA processing"/>
    <property type="evidence" value="ECO:0007669"/>
    <property type="project" value="UniProtKB-UniRule"/>
</dbReference>
<dbReference type="Proteomes" id="UP000537862">
    <property type="component" value="Unassembled WGS sequence"/>
</dbReference>
<keyword evidence="12 15" id="KW-0378">Hydrolase</keyword>
<comment type="similarity">
    <text evidence="3">Belongs to the ribonuclease III family.</text>
</comment>
<name>A0A849P5H5_9BURK</name>
<sequence>MKYKKLQERLSYQFQNADLLMRALTHRSYSTQHNERLEFLGDSILNFSVAALLFKLLREQDEGDLSRIRASLVNQQTLADLANQLDLPEVLLLGEGELKSGGFRRPSILADAMEAIFGAIYLDSGVVEQAQQVIEKLYLPLLEDADFSTLGKDAKTLLQELLQARKLALPQYTVLATTGAAHDQQFEVECSVPDLNLSASAMGASRRAAEQSAAKLVIEQLKNLAPTKKSTQKLKQRVVTQLTLPVAVEQEV</sequence>
<dbReference type="CDD" id="cd10845">
    <property type="entry name" value="DSRM_RNAse_III_family"/>
    <property type="match status" value="1"/>
</dbReference>
<evidence type="ECO:0000256" key="1">
    <source>
        <dbReference type="ARBA" id="ARBA00000109"/>
    </source>
</evidence>
<dbReference type="GO" id="GO:0006364">
    <property type="term" value="P:rRNA processing"/>
    <property type="evidence" value="ECO:0007669"/>
    <property type="project" value="UniProtKB-UniRule"/>
</dbReference>
<dbReference type="GO" id="GO:0019843">
    <property type="term" value="F:rRNA binding"/>
    <property type="evidence" value="ECO:0007669"/>
    <property type="project" value="UniProtKB-KW"/>
</dbReference>
<comment type="catalytic activity">
    <reaction evidence="1 15">
        <text>Endonucleolytic cleavage to 5'-phosphomonoester.</text>
        <dbReference type="EC" id="3.1.26.3"/>
    </reaction>
</comment>
<evidence type="ECO:0000256" key="7">
    <source>
        <dbReference type="ARBA" id="ARBA00022664"/>
    </source>
</evidence>
<dbReference type="GO" id="GO:0042802">
    <property type="term" value="F:identical protein binding"/>
    <property type="evidence" value="ECO:0007669"/>
    <property type="project" value="UniProtKB-ARBA"/>
</dbReference>
<dbReference type="GO" id="GO:0008033">
    <property type="term" value="P:tRNA processing"/>
    <property type="evidence" value="ECO:0007669"/>
    <property type="project" value="UniProtKB-KW"/>
</dbReference>
<keyword evidence="15" id="KW-0699">rRNA-binding</keyword>